<dbReference type="Proteomes" id="UP000199093">
    <property type="component" value="Unassembled WGS sequence"/>
</dbReference>
<dbReference type="RefSeq" id="WP_089842705.1">
    <property type="nucleotide sequence ID" value="NZ_FNEJ01000001.1"/>
</dbReference>
<evidence type="ECO:0000259" key="2">
    <source>
        <dbReference type="Pfam" id="PF03448"/>
    </source>
</evidence>
<accession>A0A1G8I9U5</accession>
<keyword evidence="3" id="KW-0282">Flagellum</keyword>
<keyword evidence="3" id="KW-0966">Cell projection</keyword>
<proteinExistence type="predicted"/>
<dbReference type="AlphaFoldDB" id="A0A1G8I9U5"/>
<keyword evidence="4" id="KW-1185">Reference proteome</keyword>
<evidence type="ECO:0000256" key="1">
    <source>
        <dbReference type="SAM" id="Coils"/>
    </source>
</evidence>
<sequence>MRWRVPGKSRGRTRGVLAVIGGLMVASALVRLGAGTAEALEEMAPGRETTTAAPGQTVGDCVNDEGLTPVLEALQTREDRLAQREADLRTRLQALSVAETEIDRKMAALQTAEERLRATLTMAQTAADDDVAQLTQVYAAMKPKQAAALFEEMDPDFAAGFLGRMRPDAASAILAGLTPQKAYTISVILAGRNADAPRE</sequence>
<reference evidence="4" key="1">
    <citation type="submission" date="2016-10" db="EMBL/GenBank/DDBJ databases">
        <authorList>
            <person name="Varghese N."/>
            <person name="Submissions S."/>
        </authorList>
    </citation>
    <scope>NUCLEOTIDE SEQUENCE [LARGE SCALE GENOMIC DNA]</scope>
    <source>
        <strain evidence="4">DSM 26424</strain>
    </source>
</reference>
<gene>
    <name evidence="3" type="ORF">SAMN04487993_1001313</name>
</gene>
<dbReference type="EMBL" id="FNEJ01000001">
    <property type="protein sequence ID" value="SDI15627.1"/>
    <property type="molecule type" value="Genomic_DNA"/>
</dbReference>
<evidence type="ECO:0000313" key="4">
    <source>
        <dbReference type="Proteomes" id="UP000199093"/>
    </source>
</evidence>
<name>A0A1G8I9U5_9RHOB</name>
<dbReference type="STRING" id="555512.SAMN04487993_1001313"/>
<feature type="domain" description="Magnesium transporter MgtE intracellular" evidence="2">
    <location>
        <begin position="136"/>
        <end position="186"/>
    </location>
</feature>
<feature type="coiled-coil region" evidence="1">
    <location>
        <begin position="71"/>
        <end position="115"/>
    </location>
</feature>
<evidence type="ECO:0000313" key="3">
    <source>
        <dbReference type="EMBL" id="SDI15627.1"/>
    </source>
</evidence>
<dbReference type="InterPro" id="IPR006668">
    <property type="entry name" value="Mg_transptr_MgtE_intracell_dom"/>
</dbReference>
<keyword evidence="3" id="KW-0969">Cilium</keyword>
<dbReference type="OrthoDB" id="9791432at2"/>
<protein>
    <submittedName>
        <fullName evidence="3">Flagellar motility protein MotE, a chaperone for MotC folding</fullName>
    </submittedName>
</protein>
<dbReference type="SUPFAM" id="SSF158791">
    <property type="entry name" value="MgtE N-terminal domain-like"/>
    <property type="match status" value="1"/>
</dbReference>
<organism evidence="3 4">
    <name type="scientific">Salipiger marinus</name>
    <dbReference type="NCBI Taxonomy" id="555512"/>
    <lineage>
        <taxon>Bacteria</taxon>
        <taxon>Pseudomonadati</taxon>
        <taxon>Pseudomonadota</taxon>
        <taxon>Alphaproteobacteria</taxon>
        <taxon>Rhodobacterales</taxon>
        <taxon>Roseobacteraceae</taxon>
        <taxon>Salipiger</taxon>
    </lineage>
</organism>
<keyword evidence="1" id="KW-0175">Coiled coil</keyword>
<dbReference type="Pfam" id="PF03448">
    <property type="entry name" value="MgtE_N"/>
    <property type="match status" value="1"/>
</dbReference>